<organism evidence="1 2">
    <name type="scientific">Arabidopsis suecica</name>
    <name type="common">Swedish thale-cress</name>
    <name type="synonym">Cardaminopsis suecica</name>
    <dbReference type="NCBI Taxonomy" id="45249"/>
    <lineage>
        <taxon>Eukaryota</taxon>
        <taxon>Viridiplantae</taxon>
        <taxon>Streptophyta</taxon>
        <taxon>Embryophyta</taxon>
        <taxon>Tracheophyta</taxon>
        <taxon>Spermatophyta</taxon>
        <taxon>Magnoliopsida</taxon>
        <taxon>eudicotyledons</taxon>
        <taxon>Gunneridae</taxon>
        <taxon>Pentapetalae</taxon>
        <taxon>rosids</taxon>
        <taxon>malvids</taxon>
        <taxon>Brassicales</taxon>
        <taxon>Brassicaceae</taxon>
        <taxon>Camelineae</taxon>
        <taxon>Arabidopsis</taxon>
    </lineage>
</organism>
<protein>
    <submittedName>
        <fullName evidence="1">Uncharacterized protein</fullName>
    </submittedName>
</protein>
<evidence type="ECO:0000313" key="2">
    <source>
        <dbReference type="Proteomes" id="UP000694251"/>
    </source>
</evidence>
<comment type="caution">
    <text evidence="1">The sequence shown here is derived from an EMBL/GenBank/DDBJ whole genome shotgun (WGS) entry which is preliminary data.</text>
</comment>
<reference evidence="1 2" key="1">
    <citation type="submission" date="2020-12" db="EMBL/GenBank/DDBJ databases">
        <title>Concerted genomic and epigenomic changes stabilize Arabidopsis allopolyploids.</title>
        <authorList>
            <person name="Chen Z."/>
        </authorList>
    </citation>
    <scope>NUCLEOTIDE SEQUENCE [LARGE SCALE GENOMIC DNA]</scope>
    <source>
        <strain evidence="1">As9502</strain>
        <tissue evidence="1">Leaf</tissue>
    </source>
</reference>
<dbReference type="EMBL" id="JAEFBJ010000010">
    <property type="protein sequence ID" value="KAG7565211.1"/>
    <property type="molecule type" value="Genomic_DNA"/>
</dbReference>
<proteinExistence type="predicted"/>
<sequence>MDGKMLDGLSSITVNEEAAVVYTVDDTKGIQRRLFIWMRRWWWTPRGRLLWWQNVQGADVIHILQCVNILKDEAAMFEELHHKFMKDKADHLQGLKVPKQESFEDLASLNYTINNKLAMSRAAMPLHTTFTERTQELERFKRKDRAFISIGRV</sequence>
<keyword evidence="2" id="KW-1185">Reference proteome</keyword>
<name>A0A8T1ZY82_ARASU</name>
<evidence type="ECO:0000313" key="1">
    <source>
        <dbReference type="EMBL" id="KAG7565211.1"/>
    </source>
</evidence>
<dbReference type="Proteomes" id="UP000694251">
    <property type="component" value="Chromosome 10"/>
</dbReference>
<gene>
    <name evidence="1" type="ORF">ISN44_As10g019230</name>
</gene>
<accession>A0A8T1ZY82</accession>
<dbReference type="AlphaFoldDB" id="A0A8T1ZY82"/>